<gene>
    <name evidence="4" type="ORF">MKK02DRAFT_37799</name>
</gene>
<dbReference type="GeneID" id="77728997"/>
<dbReference type="Pfam" id="PF01465">
    <property type="entry name" value="GRIP"/>
    <property type="match status" value="1"/>
</dbReference>
<organism evidence="4 5">
    <name type="scientific">Dioszegia hungarica</name>
    <dbReference type="NCBI Taxonomy" id="4972"/>
    <lineage>
        <taxon>Eukaryota</taxon>
        <taxon>Fungi</taxon>
        <taxon>Dikarya</taxon>
        <taxon>Basidiomycota</taxon>
        <taxon>Agaricomycotina</taxon>
        <taxon>Tremellomycetes</taxon>
        <taxon>Tremellales</taxon>
        <taxon>Bulleribasidiaceae</taxon>
        <taxon>Dioszegia</taxon>
    </lineage>
</organism>
<keyword evidence="1" id="KW-0175">Coiled coil</keyword>
<feature type="region of interest" description="Disordered" evidence="2">
    <location>
        <begin position="114"/>
        <end position="249"/>
    </location>
</feature>
<evidence type="ECO:0000256" key="1">
    <source>
        <dbReference type="SAM" id="Coils"/>
    </source>
</evidence>
<feature type="coiled-coil region" evidence="1">
    <location>
        <begin position="407"/>
        <end position="509"/>
    </location>
</feature>
<sequence>MFNVSLSDRLKAAVNQLEATGTSLQARAQAGLAAQQQQQQQGAASPSTSSAQLATTARDVPLPASPQLAGEPRTPILDSGEAAASPTRAAFSPGHLAEGALSGLRGLRGGFNFSRTSLDGQRPAISPSASPQLGTAGEGKEKELQEIPQPQPQAGPSSRSTSPAPNRLLQAGSFQIGTSSDPSSVSATPLRARSPGPSHLRLSPRQAAISLPPPNPEDPASYPLPPSPTTSTTPLLPPTPRYADPLGASPIMEASADQPVPVLGVEGATPEVEREPEGLGLGLSATGDSDRSSAVRQPSLGDTSQLQTQILAADKILRDLTPLEGGLSDPQALEDWVRNVTGKVGIMADEMKRLQAKLDLQDSRMEELRDTHRLESSSQTDLVSKLRTQLSTAESNLATRAPDLAAIPQLRMDLSKAQTQVKEEEEKRTKAISLLKTVRLKLVKAEKDKEEVERDRAEERAERSRAMEEVERVKAERDREVNRLRQGFERELQSAKERAEREMKEKKGAWELEMITTKAAHAKDITAKTTMVNGLEAIVRELSATKDEQFHTIQARQAEAESARAESETLANRTKELDFQLREANERITLLEDTPRIPDRGRPQYLDAGDRFNSSPSPSPSRQNSGSGTSASEVQRLLAEAEARAEAKLSDLRFRVRSLEKERNEQEEEFGQKLQERVFELEKLKRAVQEKAGEMAEVEQRVEIERGNTAAEVNKRQKVEKELRGMVARLEEAKEDVATAQEGEKMAKDELSQIKLQLQTYSSQLEEQKQLVQNLRTANKTLREEMRKVQSSVQLMERSRNPGVGYWSASAAAGPSGAATPSPAARSGEATPITPGEKGAPAAETGAKGAGPVSAPNGQNGAVKGNDEEEVNLEYLRNVILQFLENPLMRRQLVQVLAVILHFTPQELRRLNAKITA</sequence>
<dbReference type="RefSeq" id="XP_052944700.1">
    <property type="nucleotide sequence ID" value="XM_053089792.1"/>
</dbReference>
<dbReference type="PANTHER" id="PTHR48125">
    <property type="entry name" value="LP07818P1"/>
    <property type="match status" value="1"/>
</dbReference>
<evidence type="ECO:0000256" key="2">
    <source>
        <dbReference type="SAM" id="MobiDB-lite"/>
    </source>
</evidence>
<evidence type="ECO:0000313" key="4">
    <source>
        <dbReference type="EMBL" id="KAI9634923.1"/>
    </source>
</evidence>
<dbReference type="AlphaFoldDB" id="A0AA38H6P1"/>
<feature type="compositionally biased region" description="Low complexity" evidence="2">
    <location>
        <begin position="28"/>
        <end position="52"/>
    </location>
</feature>
<dbReference type="Gene3D" id="1.10.220.60">
    <property type="entry name" value="GRIP domain"/>
    <property type="match status" value="1"/>
</dbReference>
<feature type="compositionally biased region" description="Basic and acidic residues" evidence="2">
    <location>
        <begin position="590"/>
        <end position="602"/>
    </location>
</feature>
<comment type="caution">
    <text evidence="4">The sequence shown here is derived from an EMBL/GenBank/DDBJ whole genome shotgun (WGS) entry which is preliminary data.</text>
</comment>
<dbReference type="PROSITE" id="PS50913">
    <property type="entry name" value="GRIP"/>
    <property type="match status" value="1"/>
</dbReference>
<accession>A0AA38H6P1</accession>
<reference evidence="4" key="1">
    <citation type="journal article" date="2022" name="G3 (Bethesda)">
        <title>High quality genome of the basidiomycete yeast Dioszegia hungarica PDD-24b-2 isolated from cloud water.</title>
        <authorList>
            <person name="Jarrige D."/>
            <person name="Haridas S."/>
            <person name="Bleykasten-Grosshans C."/>
            <person name="Joly M."/>
            <person name="Nadalig T."/>
            <person name="Sancelme M."/>
            <person name="Vuilleumier S."/>
            <person name="Grigoriev I.V."/>
            <person name="Amato P."/>
            <person name="Bringel F."/>
        </authorList>
    </citation>
    <scope>NUCLEOTIDE SEQUENCE</scope>
    <source>
        <strain evidence="4">PDD-24b-2</strain>
    </source>
</reference>
<proteinExistence type="predicted"/>
<name>A0AA38H6P1_9TREE</name>
<feature type="region of interest" description="Disordered" evidence="2">
    <location>
        <begin position="590"/>
        <end position="636"/>
    </location>
</feature>
<feature type="domain" description="GRIP" evidence="3">
    <location>
        <begin position="866"/>
        <end position="914"/>
    </location>
</feature>
<protein>
    <recommendedName>
        <fullName evidence="3">GRIP domain-containing protein</fullName>
    </recommendedName>
</protein>
<feature type="compositionally biased region" description="Low complexity" evidence="2">
    <location>
        <begin position="808"/>
        <end position="828"/>
    </location>
</feature>
<dbReference type="Proteomes" id="UP001164286">
    <property type="component" value="Unassembled WGS sequence"/>
</dbReference>
<dbReference type="SMART" id="SM00755">
    <property type="entry name" value="Grip"/>
    <property type="match status" value="1"/>
</dbReference>
<feature type="region of interest" description="Disordered" evidence="2">
    <location>
        <begin position="806"/>
        <end position="866"/>
    </location>
</feature>
<evidence type="ECO:0000259" key="3">
    <source>
        <dbReference type="PROSITE" id="PS50913"/>
    </source>
</evidence>
<feature type="compositionally biased region" description="Polar residues" evidence="2">
    <location>
        <begin position="622"/>
        <end position="633"/>
    </location>
</feature>
<keyword evidence="5" id="KW-1185">Reference proteome</keyword>
<dbReference type="PANTHER" id="PTHR48125:SF10">
    <property type="entry name" value="OS12G0136300 PROTEIN"/>
    <property type="match status" value="1"/>
</dbReference>
<dbReference type="EMBL" id="JAKWFO010000006">
    <property type="protein sequence ID" value="KAI9634923.1"/>
    <property type="molecule type" value="Genomic_DNA"/>
</dbReference>
<feature type="compositionally biased region" description="Polar residues" evidence="2">
    <location>
        <begin position="172"/>
        <end position="187"/>
    </location>
</feature>
<feature type="compositionally biased region" description="Pro residues" evidence="2">
    <location>
        <begin position="211"/>
        <end position="228"/>
    </location>
</feature>
<evidence type="ECO:0000313" key="5">
    <source>
        <dbReference type="Proteomes" id="UP001164286"/>
    </source>
</evidence>
<feature type="region of interest" description="Disordered" evidence="2">
    <location>
        <begin position="28"/>
        <end position="88"/>
    </location>
</feature>
<dbReference type="InterPro" id="IPR000237">
    <property type="entry name" value="GRIP_dom"/>
</dbReference>
<feature type="compositionally biased region" description="Polar residues" evidence="2">
    <location>
        <begin position="152"/>
        <end position="164"/>
    </location>
</feature>